<sequence length="34" mass="3626">SELGSQLLIKSTELAEQPSMEKLSMAATIFCAVV</sequence>
<proteinExistence type="predicted"/>
<dbReference type="Proteomes" id="UP000015105">
    <property type="component" value="Chromosome 1D"/>
</dbReference>
<protein>
    <submittedName>
        <fullName evidence="1">Uncharacterized protein</fullName>
    </submittedName>
</protein>
<dbReference type="AlphaFoldDB" id="A0A452XZ09"/>
<accession>A0A452XZ09</accession>
<organism evidence="1 2">
    <name type="scientific">Aegilops tauschii subsp. strangulata</name>
    <name type="common">Goatgrass</name>
    <dbReference type="NCBI Taxonomy" id="200361"/>
    <lineage>
        <taxon>Eukaryota</taxon>
        <taxon>Viridiplantae</taxon>
        <taxon>Streptophyta</taxon>
        <taxon>Embryophyta</taxon>
        <taxon>Tracheophyta</taxon>
        <taxon>Spermatophyta</taxon>
        <taxon>Magnoliopsida</taxon>
        <taxon>Liliopsida</taxon>
        <taxon>Poales</taxon>
        <taxon>Poaceae</taxon>
        <taxon>BOP clade</taxon>
        <taxon>Pooideae</taxon>
        <taxon>Triticodae</taxon>
        <taxon>Triticeae</taxon>
        <taxon>Triticinae</taxon>
        <taxon>Aegilops</taxon>
    </lineage>
</organism>
<name>A0A452XZ09_AEGTS</name>
<keyword evidence="2" id="KW-1185">Reference proteome</keyword>
<reference evidence="1" key="4">
    <citation type="submission" date="2019-03" db="UniProtKB">
        <authorList>
            <consortium name="EnsemblPlants"/>
        </authorList>
    </citation>
    <scope>IDENTIFICATION</scope>
</reference>
<reference evidence="1" key="3">
    <citation type="journal article" date="2017" name="Nature">
        <title>Genome sequence of the progenitor of the wheat D genome Aegilops tauschii.</title>
        <authorList>
            <person name="Luo M.C."/>
            <person name="Gu Y.Q."/>
            <person name="Puiu D."/>
            <person name="Wang H."/>
            <person name="Twardziok S.O."/>
            <person name="Deal K.R."/>
            <person name="Huo N."/>
            <person name="Zhu T."/>
            <person name="Wang L."/>
            <person name="Wang Y."/>
            <person name="McGuire P.E."/>
            <person name="Liu S."/>
            <person name="Long H."/>
            <person name="Ramasamy R.K."/>
            <person name="Rodriguez J.C."/>
            <person name="Van S.L."/>
            <person name="Yuan L."/>
            <person name="Wang Z."/>
            <person name="Xia Z."/>
            <person name="Xiao L."/>
            <person name="Anderson O.D."/>
            <person name="Ouyang S."/>
            <person name="Liang Y."/>
            <person name="Zimin A.V."/>
            <person name="Pertea G."/>
            <person name="Qi P."/>
            <person name="Bennetzen J.L."/>
            <person name="Dai X."/>
            <person name="Dawson M.W."/>
            <person name="Muller H.G."/>
            <person name="Kugler K."/>
            <person name="Rivarola-Duarte L."/>
            <person name="Spannagl M."/>
            <person name="Mayer K.F.X."/>
            <person name="Lu F.H."/>
            <person name="Bevan M.W."/>
            <person name="Leroy P."/>
            <person name="Li P."/>
            <person name="You F.M."/>
            <person name="Sun Q."/>
            <person name="Liu Z."/>
            <person name="Lyons E."/>
            <person name="Wicker T."/>
            <person name="Salzberg S.L."/>
            <person name="Devos K.M."/>
            <person name="Dvorak J."/>
        </authorList>
    </citation>
    <scope>NUCLEOTIDE SEQUENCE [LARGE SCALE GENOMIC DNA]</scope>
    <source>
        <strain evidence="1">cv. AL8/78</strain>
    </source>
</reference>
<evidence type="ECO:0000313" key="1">
    <source>
        <dbReference type="EnsemblPlants" id="AET1Gv20225900.5"/>
    </source>
</evidence>
<reference evidence="1" key="5">
    <citation type="journal article" date="2021" name="G3 (Bethesda)">
        <title>Aegilops tauschii genome assembly Aet v5.0 features greater sequence contiguity and improved annotation.</title>
        <authorList>
            <person name="Wang L."/>
            <person name="Zhu T."/>
            <person name="Rodriguez J.C."/>
            <person name="Deal K.R."/>
            <person name="Dubcovsky J."/>
            <person name="McGuire P.E."/>
            <person name="Lux T."/>
            <person name="Spannagl M."/>
            <person name="Mayer K.F.X."/>
            <person name="Baldrich P."/>
            <person name="Meyers B.C."/>
            <person name="Huo N."/>
            <person name="Gu Y.Q."/>
            <person name="Zhou H."/>
            <person name="Devos K.M."/>
            <person name="Bennetzen J.L."/>
            <person name="Unver T."/>
            <person name="Budak H."/>
            <person name="Gulick P.J."/>
            <person name="Galiba G."/>
            <person name="Kalapos B."/>
            <person name="Nelson D.R."/>
            <person name="Li P."/>
            <person name="You F.M."/>
            <person name="Luo M.C."/>
            <person name="Dvorak J."/>
        </authorList>
    </citation>
    <scope>NUCLEOTIDE SEQUENCE [LARGE SCALE GENOMIC DNA]</scope>
    <source>
        <strain evidence="1">cv. AL8/78</strain>
    </source>
</reference>
<reference evidence="2" key="1">
    <citation type="journal article" date="2014" name="Science">
        <title>Ancient hybridizations among the ancestral genomes of bread wheat.</title>
        <authorList>
            <consortium name="International Wheat Genome Sequencing Consortium,"/>
            <person name="Marcussen T."/>
            <person name="Sandve S.R."/>
            <person name="Heier L."/>
            <person name="Spannagl M."/>
            <person name="Pfeifer M."/>
            <person name="Jakobsen K.S."/>
            <person name="Wulff B.B."/>
            <person name="Steuernagel B."/>
            <person name="Mayer K.F."/>
            <person name="Olsen O.A."/>
        </authorList>
    </citation>
    <scope>NUCLEOTIDE SEQUENCE [LARGE SCALE GENOMIC DNA]</scope>
    <source>
        <strain evidence="2">cv. AL8/78</strain>
    </source>
</reference>
<dbReference type="EnsemblPlants" id="AET1Gv20225900.5">
    <property type="protein sequence ID" value="AET1Gv20225900.5"/>
    <property type="gene ID" value="AET1Gv20225900"/>
</dbReference>
<evidence type="ECO:0000313" key="2">
    <source>
        <dbReference type="Proteomes" id="UP000015105"/>
    </source>
</evidence>
<dbReference type="Gramene" id="AET1Gv20225900.5">
    <property type="protein sequence ID" value="AET1Gv20225900.5"/>
    <property type="gene ID" value="AET1Gv20225900"/>
</dbReference>
<reference evidence="2" key="2">
    <citation type="journal article" date="2017" name="Nat. Plants">
        <title>The Aegilops tauschii genome reveals multiple impacts of transposons.</title>
        <authorList>
            <person name="Zhao G."/>
            <person name="Zou C."/>
            <person name="Li K."/>
            <person name="Wang K."/>
            <person name="Li T."/>
            <person name="Gao L."/>
            <person name="Zhang X."/>
            <person name="Wang H."/>
            <person name="Yang Z."/>
            <person name="Liu X."/>
            <person name="Jiang W."/>
            <person name="Mao L."/>
            <person name="Kong X."/>
            <person name="Jiao Y."/>
            <person name="Jia J."/>
        </authorList>
    </citation>
    <scope>NUCLEOTIDE SEQUENCE [LARGE SCALE GENOMIC DNA]</scope>
    <source>
        <strain evidence="2">cv. AL8/78</strain>
    </source>
</reference>